<dbReference type="InterPro" id="IPR006073">
    <property type="entry name" value="GTP-bd"/>
</dbReference>
<dbReference type="GO" id="GO:0005525">
    <property type="term" value="F:GTP binding"/>
    <property type="evidence" value="ECO:0007669"/>
    <property type="project" value="InterPro"/>
</dbReference>
<dbReference type="OrthoDB" id="3106680at2759"/>
<proteinExistence type="predicted"/>
<evidence type="ECO:0000256" key="1">
    <source>
        <dbReference type="SAM" id="MobiDB-lite"/>
    </source>
</evidence>
<dbReference type="Gene3D" id="3.40.50.300">
    <property type="entry name" value="P-loop containing nucleotide triphosphate hydrolases"/>
    <property type="match status" value="1"/>
</dbReference>
<name>A0A409YYV0_9AGAR</name>
<reference evidence="3 4" key="1">
    <citation type="journal article" date="2018" name="Evol. Lett.">
        <title>Horizontal gene cluster transfer increased hallucinogenic mushroom diversity.</title>
        <authorList>
            <person name="Reynolds H.T."/>
            <person name="Vijayakumar V."/>
            <person name="Gluck-Thaler E."/>
            <person name="Korotkin H.B."/>
            <person name="Matheny P.B."/>
            <person name="Slot J.C."/>
        </authorList>
    </citation>
    <scope>NUCLEOTIDE SEQUENCE [LARGE SCALE GENOMIC DNA]</scope>
    <source>
        <strain evidence="3 4">2629</strain>
    </source>
</reference>
<dbReference type="Proteomes" id="UP000284842">
    <property type="component" value="Unassembled WGS sequence"/>
</dbReference>
<dbReference type="InParanoid" id="A0A409YYV0"/>
<dbReference type="EMBL" id="NHTK01000078">
    <property type="protein sequence ID" value="PPR08204.1"/>
    <property type="molecule type" value="Genomic_DNA"/>
</dbReference>
<dbReference type="Pfam" id="PF01926">
    <property type="entry name" value="MMR_HSR1"/>
    <property type="match status" value="1"/>
</dbReference>
<keyword evidence="4" id="KW-1185">Reference proteome</keyword>
<organism evidence="3 4">
    <name type="scientific">Panaeolus cyanescens</name>
    <dbReference type="NCBI Taxonomy" id="181874"/>
    <lineage>
        <taxon>Eukaryota</taxon>
        <taxon>Fungi</taxon>
        <taxon>Dikarya</taxon>
        <taxon>Basidiomycota</taxon>
        <taxon>Agaricomycotina</taxon>
        <taxon>Agaricomycetes</taxon>
        <taxon>Agaricomycetidae</taxon>
        <taxon>Agaricales</taxon>
        <taxon>Agaricineae</taxon>
        <taxon>Galeropsidaceae</taxon>
        <taxon>Panaeolus</taxon>
    </lineage>
</organism>
<dbReference type="InterPro" id="IPR027417">
    <property type="entry name" value="P-loop_NTPase"/>
</dbReference>
<comment type="caution">
    <text evidence="3">The sequence shown here is derived from an EMBL/GenBank/DDBJ whole genome shotgun (WGS) entry which is preliminary data.</text>
</comment>
<dbReference type="SUPFAM" id="SSF52540">
    <property type="entry name" value="P-loop containing nucleoside triphosphate hydrolases"/>
    <property type="match status" value="1"/>
</dbReference>
<sequence length="482" mass="54139">MSRLIQTGDVSVERWTRKLSGKSCSWAGSGKSSFIEALAGSGQNLGISGSTLESVTKEVQAYRVVNLQRKWDDGDIWPIYLVDTPGFLDGKMSEAAVASKIQKWMDENGRIHSVFYFCRINDKRIPGTAHRLIDIVKILDLDNWTGEALTIVTTMWDILYRQTAKKHAEDCFSQLYDKDKIKERSQIVAFKNTQPSAMEILRTSKSWFFSLPDLSSNDSITPLLFSELLDRISHVRSQRQALQDAQSQLLTLDNHESDTALRSSLIDVDQQLINHLQQLVSFKTPPAGSIGNIQSIIYECLLDITLSSQQFVHAIEKILSSPHFHPSYASATYLQQALLAAKTDFQNAYNRLHAFGPPPPGVDPFIPTDFPPNPNCTIDFLGQTTHRLTANTIEPLHISPSQSEGGHSGAQQNVERPIDSSNSQVTLPTPIEQRIFSAPQEEASQLPENDQRSDTILRRFKLLVRRGVHNVFKRLRRLGSFP</sequence>
<dbReference type="AlphaFoldDB" id="A0A409YYV0"/>
<evidence type="ECO:0000259" key="2">
    <source>
        <dbReference type="Pfam" id="PF01926"/>
    </source>
</evidence>
<evidence type="ECO:0000313" key="4">
    <source>
        <dbReference type="Proteomes" id="UP000284842"/>
    </source>
</evidence>
<feature type="compositionally biased region" description="Polar residues" evidence="1">
    <location>
        <begin position="399"/>
        <end position="425"/>
    </location>
</feature>
<feature type="domain" description="G" evidence="2">
    <location>
        <begin position="29"/>
        <end position="103"/>
    </location>
</feature>
<feature type="region of interest" description="Disordered" evidence="1">
    <location>
        <begin position="397"/>
        <end position="425"/>
    </location>
</feature>
<gene>
    <name evidence="3" type="ORF">CVT24_001391</name>
</gene>
<accession>A0A409YYV0</accession>
<evidence type="ECO:0000313" key="3">
    <source>
        <dbReference type="EMBL" id="PPR08204.1"/>
    </source>
</evidence>
<protein>
    <recommendedName>
        <fullName evidence="2">G domain-containing protein</fullName>
    </recommendedName>
</protein>